<name>A0A2P4X5T4_9STRA</name>
<dbReference type="Proteomes" id="UP000237271">
    <property type="component" value="Unassembled WGS sequence"/>
</dbReference>
<evidence type="ECO:0000313" key="3">
    <source>
        <dbReference type="EMBL" id="POM60921.1"/>
    </source>
</evidence>
<feature type="coiled-coil region" evidence="1">
    <location>
        <begin position="86"/>
        <end position="128"/>
    </location>
</feature>
<comment type="caution">
    <text evidence="3">The sequence shown here is derived from an EMBL/GenBank/DDBJ whole genome shotgun (WGS) entry which is preliminary data.</text>
</comment>
<protein>
    <submittedName>
        <fullName evidence="3">Vesicle tethering protein</fullName>
    </submittedName>
</protein>
<reference evidence="3 4" key="1">
    <citation type="journal article" date="2017" name="Genome Biol. Evol.">
        <title>Phytophthora megakarya and P. palmivora, closely related causal agents of cacao black pod rot, underwent increases in genome sizes and gene numbers by different mechanisms.</title>
        <authorList>
            <person name="Ali S.S."/>
            <person name="Shao J."/>
            <person name="Lary D.J."/>
            <person name="Kronmiller B."/>
            <person name="Shen D."/>
            <person name="Strem M.D."/>
            <person name="Amoako-Attah I."/>
            <person name="Akrofi A.Y."/>
            <person name="Begoude B.A."/>
            <person name="Ten Hoopen G.M."/>
            <person name="Coulibaly K."/>
            <person name="Kebe B.I."/>
            <person name="Melnick R.L."/>
            <person name="Guiltinan M.J."/>
            <person name="Tyler B.M."/>
            <person name="Meinhardt L.W."/>
            <person name="Bailey B.A."/>
        </authorList>
    </citation>
    <scope>NUCLEOTIDE SEQUENCE [LARGE SCALE GENOMIC DNA]</scope>
    <source>
        <strain evidence="4">sbr112.9</strain>
    </source>
</reference>
<feature type="region of interest" description="Disordered" evidence="2">
    <location>
        <begin position="129"/>
        <end position="158"/>
    </location>
</feature>
<evidence type="ECO:0000313" key="4">
    <source>
        <dbReference type="Proteomes" id="UP000237271"/>
    </source>
</evidence>
<dbReference type="AlphaFoldDB" id="A0A2P4X5T4"/>
<dbReference type="OrthoDB" id="198977at2759"/>
<feature type="coiled-coil region" evidence="1">
    <location>
        <begin position="174"/>
        <end position="268"/>
    </location>
</feature>
<proteinExistence type="predicted"/>
<evidence type="ECO:0000256" key="1">
    <source>
        <dbReference type="SAM" id="Coils"/>
    </source>
</evidence>
<sequence length="273" mass="31267">MNNSQHCKPIWTQNEKLIDNYKKQFEELRVESDRKDEQLAECNQMLEMLTQGQTLVKNDNEKLKVQLAEALSKHSETGEAEFKSVVDGLMESKAHLERRVGELEAAARAAYEKDQEVLRQRIEEVEQARRASPPVSVECTTVKTTGPDSSDDPQEVNTEDHRLKELVSTQLEELKELRALVVEMESVAKEREAKVQQASFLEELVAGYDVQSRRDKEKYDATIRELEDELARAFLEKKDAGRKAKAAVKELENEVARLFLAKVELEKELASHQ</sequence>
<dbReference type="EMBL" id="NCKW01016576">
    <property type="protein sequence ID" value="POM60921.1"/>
    <property type="molecule type" value="Genomic_DNA"/>
</dbReference>
<keyword evidence="4" id="KW-1185">Reference proteome</keyword>
<organism evidence="3 4">
    <name type="scientific">Phytophthora palmivora</name>
    <dbReference type="NCBI Taxonomy" id="4796"/>
    <lineage>
        <taxon>Eukaryota</taxon>
        <taxon>Sar</taxon>
        <taxon>Stramenopiles</taxon>
        <taxon>Oomycota</taxon>
        <taxon>Peronosporomycetes</taxon>
        <taxon>Peronosporales</taxon>
        <taxon>Peronosporaceae</taxon>
        <taxon>Phytophthora</taxon>
    </lineage>
</organism>
<feature type="compositionally biased region" description="Polar residues" evidence="2">
    <location>
        <begin position="138"/>
        <end position="148"/>
    </location>
</feature>
<accession>A0A2P4X5T4</accession>
<feature type="non-terminal residue" evidence="3">
    <location>
        <position position="273"/>
    </location>
</feature>
<keyword evidence="1" id="KW-0175">Coiled coil</keyword>
<evidence type="ECO:0000256" key="2">
    <source>
        <dbReference type="SAM" id="MobiDB-lite"/>
    </source>
</evidence>
<gene>
    <name evidence="3" type="ORF">PHPALM_30155</name>
</gene>